<evidence type="ECO:0000256" key="11">
    <source>
        <dbReference type="SAM" id="Coils"/>
    </source>
</evidence>
<evidence type="ECO:0000256" key="7">
    <source>
        <dbReference type="ARBA" id="ARBA00057176"/>
    </source>
</evidence>
<dbReference type="Pfam" id="PF00010">
    <property type="entry name" value="HLH"/>
    <property type="match status" value="1"/>
</dbReference>
<keyword evidence="5" id="KW-0804">Transcription</keyword>
<evidence type="ECO:0000256" key="8">
    <source>
        <dbReference type="ARBA" id="ARBA00062701"/>
    </source>
</evidence>
<protein>
    <recommendedName>
        <fullName evidence="9">Max-binding protein MNT</fullName>
    </recommendedName>
    <alternativeName>
        <fullName evidence="10">Myc antagonist MNT</fullName>
    </alternativeName>
</protein>
<dbReference type="SMART" id="SM00353">
    <property type="entry name" value="HLH"/>
    <property type="match status" value="1"/>
</dbReference>
<dbReference type="Gene3D" id="4.10.280.10">
    <property type="entry name" value="Helix-loop-helix DNA-binding domain"/>
    <property type="match status" value="1"/>
</dbReference>
<dbReference type="GO" id="GO:0000981">
    <property type="term" value="F:DNA-binding transcription factor activity, RNA polymerase II-specific"/>
    <property type="evidence" value="ECO:0007669"/>
    <property type="project" value="TreeGrafter"/>
</dbReference>
<accession>U5ESY6</accession>
<dbReference type="GO" id="GO:0046983">
    <property type="term" value="F:protein dimerization activity"/>
    <property type="evidence" value="ECO:0007669"/>
    <property type="project" value="InterPro"/>
</dbReference>
<feature type="compositionally biased region" description="Low complexity" evidence="12">
    <location>
        <begin position="676"/>
        <end position="713"/>
    </location>
</feature>
<dbReference type="GO" id="GO:0005634">
    <property type="term" value="C:nucleus"/>
    <property type="evidence" value="ECO:0007669"/>
    <property type="project" value="UniProtKB-SubCell"/>
</dbReference>
<name>U5ESY6_9DIPT</name>
<feature type="region of interest" description="Disordered" evidence="12">
    <location>
        <begin position="472"/>
        <end position="497"/>
    </location>
</feature>
<evidence type="ECO:0000256" key="6">
    <source>
        <dbReference type="ARBA" id="ARBA00023242"/>
    </source>
</evidence>
<evidence type="ECO:0000259" key="13">
    <source>
        <dbReference type="PROSITE" id="PS50888"/>
    </source>
</evidence>
<feature type="compositionally biased region" description="Low complexity" evidence="12">
    <location>
        <begin position="359"/>
        <end position="368"/>
    </location>
</feature>
<keyword evidence="6" id="KW-0539">Nucleus</keyword>
<feature type="compositionally biased region" description="Low complexity" evidence="12">
    <location>
        <begin position="1090"/>
        <end position="1105"/>
    </location>
</feature>
<dbReference type="GO" id="GO:0000978">
    <property type="term" value="F:RNA polymerase II cis-regulatory region sequence-specific DNA binding"/>
    <property type="evidence" value="ECO:0007669"/>
    <property type="project" value="TreeGrafter"/>
</dbReference>
<organism evidence="14">
    <name type="scientific">Corethrella appendiculata</name>
    <dbReference type="NCBI Taxonomy" id="1370023"/>
    <lineage>
        <taxon>Eukaryota</taxon>
        <taxon>Metazoa</taxon>
        <taxon>Ecdysozoa</taxon>
        <taxon>Arthropoda</taxon>
        <taxon>Hexapoda</taxon>
        <taxon>Insecta</taxon>
        <taxon>Pterygota</taxon>
        <taxon>Neoptera</taxon>
        <taxon>Endopterygota</taxon>
        <taxon>Diptera</taxon>
        <taxon>Nematocera</taxon>
        <taxon>Culicoidea</taxon>
        <taxon>Chaoboridae</taxon>
        <taxon>Corethrella</taxon>
    </lineage>
</organism>
<comment type="function">
    <text evidence="7">Binds DNA as a heterodimer with MAX and represses transcription. Binds to the canonical E box sequence 5'-CACGTG-3' and, with higher affinity, to 5'-CACGCG-3'.</text>
</comment>
<dbReference type="EMBL" id="GANO01004617">
    <property type="protein sequence ID" value="JAB55254.1"/>
    <property type="molecule type" value="mRNA"/>
</dbReference>
<evidence type="ECO:0000256" key="12">
    <source>
        <dbReference type="SAM" id="MobiDB-lite"/>
    </source>
</evidence>
<dbReference type="InterPro" id="IPR036638">
    <property type="entry name" value="HLH_DNA-bd_sf"/>
</dbReference>
<reference evidence="14" key="1">
    <citation type="journal article" date="2014" name="Insect Biochem. Mol. Biol.">
        <title>An insight into the sialome of the frog biting fly, Corethrella appendiculata.</title>
        <authorList>
            <person name="Ribeiro J.M.C."/>
            <person name="Chagas A.C."/>
            <person name="Pham V.M."/>
            <person name="Lounibos L.P."/>
            <person name="Calvo E."/>
        </authorList>
    </citation>
    <scope>NUCLEOTIDE SEQUENCE</scope>
    <source>
        <tissue evidence="14">Salivary glands</tissue>
    </source>
</reference>
<feature type="coiled-coil region" evidence="11">
    <location>
        <begin position="416"/>
        <end position="450"/>
    </location>
</feature>
<evidence type="ECO:0000256" key="5">
    <source>
        <dbReference type="ARBA" id="ARBA00023163"/>
    </source>
</evidence>
<keyword evidence="2" id="KW-0678">Repressor</keyword>
<evidence type="ECO:0000256" key="10">
    <source>
        <dbReference type="ARBA" id="ARBA00083368"/>
    </source>
</evidence>
<keyword evidence="3" id="KW-0805">Transcription regulation</keyword>
<sequence>MISALDTLLEAARYIELQEQQEQLRQQQQQQQEQQRLTVSLSSGTTNGTTNSTSTSTTSTTTTNNNNNNNNANNINNNNNINNSNINVVNNNNSINNHLHNSANRFFSPNTNNNSNINFNNNHNINNSSNVNYFVNNHQQTSILSPSTTIIGRSSSVNSTSSTRKRLISNSSTGSIHEEPLLNGHSLAPPLVVISSNTSATTTPSTTLSSLTKHRIHTQTPPLTIDLSTRNISAVTNLTGTNFNTKSIQLTPITTTTLGPTTNVSPTDDSQSSLNLSSGSSGYISSGANSSNSSSLNLSNSSSTSTTPINGILLPGTTSSPLSHDLQILQHQQQQPQTIINSSAILGNIPIGGGRRRTTSSTSNGAGTREVHNKLEKNRRAHLKECFEQLKKQLPIMTDEKKTSNLSILGAAIRHIQHLKRKEREYEHEMERLAKEKISAQNRILVLRRELSQWDIDLTRFLPPETDATSIKSEKELLSDTNNSTTNRNGLRYSSSSSLSSIATTSSTCNLPLQTTISPVLLSSSPSRTSPTRNISSSSITTNITPTNLMMPLSLTTKPTTNLDNPTSTSILSSSAAAAAAAALKITTTLPNGLNLTTVSSSNNSIGNNLQSAVPLIATVGGVNNNLIPINLRTATVVDSTNSKQIFNPVTATILTGSGTALQSIPLNLNSSVTNPLTTSSSTSATSLLSSSSTNHTTTPSLQIISTTGTPPLLGGGNKDLISSIPTITTTSTIGSSSSIHNNLSSNNSLQHHQTHNNSNNSNKNGLRGDNKIEIITAQSQQPQTLLEPSTTKVIKLINGNTISNNKMLQVVQQNGLVVSPIQLLTSSQGLRVISQPNALATIELSSPANVSQSHSVQSLRNSSNPSTTINAIHTNHHLQKHQPQQLTSTTVSGAQLQKLLISGGSGSTLTTSQTNGQHFSTSNNSNDLHTTINGNGTLTTTTITSDQRLPGGAELNILPAGTNGTTTALYRGQSAKLAFLNSGNNSGLTIKEAANNTIVVSRYDQDGNLAGLFATPQAPLAKMVKTSNPLVGAATQYLNLKPMMVTVTSSTSGVTPSASLMTSSTSSTLTNNATNFPINSQINIISSSSSSNNNNNSNIPSSHSLIVTTTSGPAVPQSPIFSTALTSSSSSSLLPTSTTVVGNIS</sequence>
<evidence type="ECO:0000256" key="4">
    <source>
        <dbReference type="ARBA" id="ARBA00023125"/>
    </source>
</evidence>
<keyword evidence="4" id="KW-0238">DNA-binding</keyword>
<feature type="region of interest" description="Disordered" evidence="12">
    <location>
        <begin position="676"/>
        <end position="717"/>
    </location>
</feature>
<evidence type="ECO:0000256" key="2">
    <source>
        <dbReference type="ARBA" id="ARBA00022491"/>
    </source>
</evidence>
<dbReference type="FunFam" id="4.10.280.10:FF:000034">
    <property type="entry name" value="MAX network transcriptional repressor"/>
    <property type="match status" value="1"/>
</dbReference>
<feature type="region of interest" description="Disordered" evidence="12">
    <location>
        <begin position="255"/>
        <end position="317"/>
    </location>
</feature>
<keyword evidence="11" id="KW-0175">Coiled coil</keyword>
<feature type="region of interest" description="Disordered" evidence="12">
    <location>
        <begin position="347"/>
        <end position="377"/>
    </location>
</feature>
<feature type="domain" description="BHLH" evidence="13">
    <location>
        <begin position="367"/>
        <end position="419"/>
    </location>
</feature>
<comment type="subunit">
    <text evidence="8">Efficient DNA binding requires dimerization with another bHLH protein. Binds DNA as a homodimer or a heterodimer with MAX.</text>
</comment>
<feature type="compositionally biased region" description="Low complexity" evidence="12">
    <location>
        <begin position="736"/>
        <end position="765"/>
    </location>
</feature>
<feature type="region of interest" description="Disordered" evidence="12">
    <location>
        <begin position="736"/>
        <end position="768"/>
    </location>
</feature>
<dbReference type="PANTHER" id="PTHR11969:SF99">
    <property type="entry name" value="MAX-BINDING PROTEIN MNT"/>
    <property type="match status" value="1"/>
</dbReference>
<feature type="compositionally biased region" description="Polar residues" evidence="12">
    <location>
        <begin position="479"/>
        <end position="493"/>
    </location>
</feature>
<dbReference type="PROSITE" id="PS50888">
    <property type="entry name" value="BHLH"/>
    <property type="match status" value="1"/>
</dbReference>
<evidence type="ECO:0000256" key="3">
    <source>
        <dbReference type="ARBA" id="ARBA00023015"/>
    </source>
</evidence>
<comment type="subcellular location">
    <subcellularLocation>
        <location evidence="1">Nucleus</location>
    </subcellularLocation>
</comment>
<evidence type="ECO:0000313" key="14">
    <source>
        <dbReference type="EMBL" id="JAB55254.1"/>
    </source>
</evidence>
<dbReference type="PANTHER" id="PTHR11969">
    <property type="entry name" value="MAX DIMERIZATION, MAD"/>
    <property type="match status" value="1"/>
</dbReference>
<dbReference type="AlphaFoldDB" id="U5ESY6"/>
<feature type="region of interest" description="Disordered" evidence="12">
    <location>
        <begin position="26"/>
        <end position="85"/>
    </location>
</feature>
<evidence type="ECO:0000256" key="1">
    <source>
        <dbReference type="ARBA" id="ARBA00004123"/>
    </source>
</evidence>
<dbReference type="CDD" id="cd11402">
    <property type="entry name" value="bHLHzip_Mnt"/>
    <property type="match status" value="1"/>
</dbReference>
<dbReference type="SUPFAM" id="SSF47459">
    <property type="entry name" value="HLH, helix-loop-helix DNA-binding domain"/>
    <property type="match status" value="1"/>
</dbReference>
<proteinExistence type="evidence at transcript level"/>
<feature type="compositionally biased region" description="Low complexity" evidence="12">
    <location>
        <begin position="255"/>
        <end position="305"/>
    </location>
</feature>
<feature type="region of interest" description="Disordered" evidence="12">
    <location>
        <begin position="522"/>
        <end position="541"/>
    </location>
</feature>
<evidence type="ECO:0000256" key="9">
    <source>
        <dbReference type="ARBA" id="ARBA00070444"/>
    </source>
</evidence>
<dbReference type="InterPro" id="IPR011598">
    <property type="entry name" value="bHLH_dom"/>
</dbReference>
<feature type="region of interest" description="Disordered" evidence="12">
    <location>
        <begin position="1090"/>
        <end position="1111"/>
    </location>
</feature>